<proteinExistence type="predicted"/>
<organism evidence="2 3">
    <name type="scientific">Dreissena polymorpha</name>
    <name type="common">Zebra mussel</name>
    <name type="synonym">Mytilus polymorpha</name>
    <dbReference type="NCBI Taxonomy" id="45954"/>
    <lineage>
        <taxon>Eukaryota</taxon>
        <taxon>Metazoa</taxon>
        <taxon>Spiralia</taxon>
        <taxon>Lophotrochozoa</taxon>
        <taxon>Mollusca</taxon>
        <taxon>Bivalvia</taxon>
        <taxon>Autobranchia</taxon>
        <taxon>Heteroconchia</taxon>
        <taxon>Euheterodonta</taxon>
        <taxon>Imparidentia</taxon>
        <taxon>Neoheterodontei</taxon>
        <taxon>Myida</taxon>
        <taxon>Dreissenoidea</taxon>
        <taxon>Dreissenidae</taxon>
        <taxon>Dreissena</taxon>
    </lineage>
</organism>
<sequence length="241" mass="26840">MEHHQGNLTSTTITEDKRKVKVPVELTPISPSPSPENVDSHHENNLLESICSENDTSITTSTSPYNAGLYTSALPYMTWNTGGQLTASPYLLSSQSTSLSTCTSVPAPPNLRRRANTPLQDEKVEGCCCAKIQKLEKTISDTTNKLETLIKDRNDEILDAMTKTLQYQQELFNTYLNSKKEDETLKNFLINIAETTLKTLKKLFNFACVSGPPLPPETRQSRVSRPWRVHHGQATLLTMSG</sequence>
<dbReference type="EMBL" id="JAIWYP010000012">
    <property type="protein sequence ID" value="KAH3726447.1"/>
    <property type="molecule type" value="Genomic_DNA"/>
</dbReference>
<accession>A0A9D4HMX9</accession>
<reference evidence="2" key="2">
    <citation type="submission" date="2020-11" db="EMBL/GenBank/DDBJ databases">
        <authorList>
            <person name="McCartney M.A."/>
            <person name="Auch B."/>
            <person name="Kono T."/>
            <person name="Mallez S."/>
            <person name="Becker A."/>
            <person name="Gohl D.M."/>
            <person name="Silverstein K.A.T."/>
            <person name="Koren S."/>
            <person name="Bechman K.B."/>
            <person name="Herman A."/>
            <person name="Abrahante J.E."/>
            <person name="Garbe J."/>
        </authorList>
    </citation>
    <scope>NUCLEOTIDE SEQUENCE</scope>
    <source>
        <strain evidence="2">Duluth1</strain>
        <tissue evidence="2">Whole animal</tissue>
    </source>
</reference>
<evidence type="ECO:0000256" key="1">
    <source>
        <dbReference type="SAM" id="MobiDB-lite"/>
    </source>
</evidence>
<dbReference type="Proteomes" id="UP000828390">
    <property type="component" value="Unassembled WGS sequence"/>
</dbReference>
<dbReference type="AlphaFoldDB" id="A0A9D4HMX9"/>
<gene>
    <name evidence="2" type="ORF">DPMN_052314</name>
</gene>
<evidence type="ECO:0000313" key="3">
    <source>
        <dbReference type="Proteomes" id="UP000828390"/>
    </source>
</evidence>
<feature type="region of interest" description="Disordered" evidence="1">
    <location>
        <begin position="1"/>
        <end position="41"/>
    </location>
</feature>
<protein>
    <submittedName>
        <fullName evidence="2">Uncharacterized protein</fullName>
    </submittedName>
</protein>
<name>A0A9D4HMX9_DREPO</name>
<comment type="caution">
    <text evidence="2">The sequence shown here is derived from an EMBL/GenBank/DDBJ whole genome shotgun (WGS) entry which is preliminary data.</text>
</comment>
<evidence type="ECO:0000313" key="2">
    <source>
        <dbReference type="EMBL" id="KAH3726447.1"/>
    </source>
</evidence>
<reference evidence="2" key="1">
    <citation type="journal article" date="2019" name="bioRxiv">
        <title>The Genome of the Zebra Mussel, Dreissena polymorpha: A Resource for Invasive Species Research.</title>
        <authorList>
            <person name="McCartney M.A."/>
            <person name="Auch B."/>
            <person name="Kono T."/>
            <person name="Mallez S."/>
            <person name="Zhang Y."/>
            <person name="Obille A."/>
            <person name="Becker A."/>
            <person name="Abrahante J.E."/>
            <person name="Garbe J."/>
            <person name="Badalamenti J.P."/>
            <person name="Herman A."/>
            <person name="Mangelson H."/>
            <person name="Liachko I."/>
            <person name="Sullivan S."/>
            <person name="Sone E.D."/>
            <person name="Koren S."/>
            <person name="Silverstein K.A.T."/>
            <person name="Beckman K.B."/>
            <person name="Gohl D.M."/>
        </authorList>
    </citation>
    <scope>NUCLEOTIDE SEQUENCE</scope>
    <source>
        <strain evidence="2">Duluth1</strain>
        <tissue evidence="2">Whole animal</tissue>
    </source>
</reference>
<keyword evidence="3" id="KW-1185">Reference proteome</keyword>
<feature type="compositionally biased region" description="Polar residues" evidence="1">
    <location>
        <begin position="1"/>
        <end position="13"/>
    </location>
</feature>